<dbReference type="PATRIC" id="fig|1245471.3.peg.4791"/>
<keyword evidence="3 5" id="KW-0238">DNA-binding</keyword>
<dbReference type="KEGG" id="pre:PCA10_47300"/>
<dbReference type="InterPro" id="IPR050109">
    <property type="entry name" value="HTH-type_TetR-like_transc_reg"/>
</dbReference>
<organism evidence="8 9">
    <name type="scientific">Metapseudomonas resinovorans NBRC 106553</name>
    <dbReference type="NCBI Taxonomy" id="1245471"/>
    <lineage>
        <taxon>Bacteria</taxon>
        <taxon>Pseudomonadati</taxon>
        <taxon>Pseudomonadota</taxon>
        <taxon>Gammaproteobacteria</taxon>
        <taxon>Pseudomonadales</taxon>
        <taxon>Pseudomonadaceae</taxon>
        <taxon>Metapseudomonas</taxon>
    </lineage>
</organism>
<dbReference type="InterPro" id="IPR036271">
    <property type="entry name" value="Tet_transcr_reg_TetR-rel_C_sf"/>
</dbReference>
<dbReference type="AlphaFoldDB" id="S6AII6"/>
<dbReference type="Pfam" id="PF13977">
    <property type="entry name" value="TetR_C_6"/>
    <property type="match status" value="1"/>
</dbReference>
<dbReference type="Proteomes" id="UP000015503">
    <property type="component" value="Chromosome"/>
</dbReference>
<dbReference type="InterPro" id="IPR009057">
    <property type="entry name" value="Homeodomain-like_sf"/>
</dbReference>
<dbReference type="RefSeq" id="WP_016494591.1">
    <property type="nucleotide sequence ID" value="NC_021499.1"/>
</dbReference>
<feature type="domain" description="HTH tetR-type" evidence="7">
    <location>
        <begin position="26"/>
        <end position="86"/>
    </location>
</feature>
<keyword evidence="2" id="KW-0805">Transcription regulation</keyword>
<evidence type="ECO:0000256" key="5">
    <source>
        <dbReference type="PROSITE-ProRule" id="PRU00335"/>
    </source>
</evidence>
<protein>
    <submittedName>
        <fullName evidence="8">Putative TetR family transcriptional regulator</fullName>
    </submittedName>
</protein>
<dbReference type="PRINTS" id="PR00455">
    <property type="entry name" value="HTHTETR"/>
</dbReference>
<dbReference type="OrthoDB" id="9809265at2"/>
<name>S6AII6_METRE</name>
<evidence type="ECO:0000256" key="2">
    <source>
        <dbReference type="ARBA" id="ARBA00023015"/>
    </source>
</evidence>
<sequence>MTSMESTRPKRKRTAAAEPRAREAADVRRKSLIQAAMRSIAKYGYAGATIEKICGEAQVSRGLINHHFQSKDELIRQAYRELCEEWTFQTRDMILGADRDPEDKLQSIIRASFGPALFKHDYIGIWVGFGSVIAKSPTLKRLNRELIAEDIATYQKIFEAIAHKRGKTINARQATLTLLAMIDGFWNQWYLDPSAFTGEEAAQACFDFVERLYA</sequence>
<keyword evidence="4" id="KW-0804">Transcription</keyword>
<keyword evidence="9" id="KW-1185">Reference proteome</keyword>
<feature type="region of interest" description="Disordered" evidence="6">
    <location>
        <begin position="1"/>
        <end position="23"/>
    </location>
</feature>
<evidence type="ECO:0000256" key="4">
    <source>
        <dbReference type="ARBA" id="ARBA00023163"/>
    </source>
</evidence>
<dbReference type="PANTHER" id="PTHR30055:SF234">
    <property type="entry name" value="HTH-TYPE TRANSCRIPTIONAL REGULATOR BETI"/>
    <property type="match status" value="1"/>
</dbReference>
<dbReference type="InterPro" id="IPR039538">
    <property type="entry name" value="BetI_C"/>
</dbReference>
<evidence type="ECO:0000313" key="9">
    <source>
        <dbReference type="Proteomes" id="UP000015503"/>
    </source>
</evidence>
<dbReference type="eggNOG" id="COG3226">
    <property type="taxonomic scope" value="Bacteria"/>
</dbReference>
<dbReference type="PROSITE" id="PS01081">
    <property type="entry name" value="HTH_TETR_1"/>
    <property type="match status" value="1"/>
</dbReference>
<dbReference type="PANTHER" id="PTHR30055">
    <property type="entry name" value="HTH-TYPE TRANSCRIPTIONAL REGULATOR RUTR"/>
    <property type="match status" value="1"/>
</dbReference>
<dbReference type="InterPro" id="IPR001647">
    <property type="entry name" value="HTH_TetR"/>
</dbReference>
<dbReference type="GO" id="GO:0000976">
    <property type="term" value="F:transcription cis-regulatory region binding"/>
    <property type="evidence" value="ECO:0007669"/>
    <property type="project" value="TreeGrafter"/>
</dbReference>
<keyword evidence="1" id="KW-0678">Repressor</keyword>
<dbReference type="Gene3D" id="1.10.357.10">
    <property type="entry name" value="Tetracycline Repressor, domain 2"/>
    <property type="match status" value="1"/>
</dbReference>
<dbReference type="GO" id="GO:0003700">
    <property type="term" value="F:DNA-binding transcription factor activity"/>
    <property type="evidence" value="ECO:0007669"/>
    <property type="project" value="TreeGrafter"/>
</dbReference>
<reference evidence="8 9" key="1">
    <citation type="journal article" date="2013" name="Genome Announc.">
        <title>Complete Genome Sequence of the Carbazole Degrader Pseudomonas resinovorans Strain CA10 (NBRC 106553).</title>
        <authorList>
            <person name="Shintani M."/>
            <person name="Hosoyama A."/>
            <person name="Ohji S."/>
            <person name="Tsuchikane K."/>
            <person name="Takarada H."/>
            <person name="Yamazoe A."/>
            <person name="Fujita N."/>
            <person name="Nojiri H."/>
        </authorList>
    </citation>
    <scope>NUCLEOTIDE SEQUENCE [LARGE SCALE GENOMIC DNA]</scope>
    <source>
        <strain evidence="8 9">NBRC 106553</strain>
    </source>
</reference>
<evidence type="ECO:0000256" key="1">
    <source>
        <dbReference type="ARBA" id="ARBA00022491"/>
    </source>
</evidence>
<dbReference type="SUPFAM" id="SSF48498">
    <property type="entry name" value="Tetracyclin repressor-like, C-terminal domain"/>
    <property type="match status" value="1"/>
</dbReference>
<evidence type="ECO:0000259" key="7">
    <source>
        <dbReference type="PROSITE" id="PS50977"/>
    </source>
</evidence>
<proteinExistence type="predicted"/>
<dbReference type="EMBL" id="AP013068">
    <property type="protein sequence ID" value="BAN50462.1"/>
    <property type="molecule type" value="Genomic_DNA"/>
</dbReference>
<dbReference type="HOGENOM" id="CLU_069356_15_4_6"/>
<accession>S6AII6</accession>
<dbReference type="STRING" id="1245471.PCA10_47300"/>
<feature type="DNA-binding region" description="H-T-H motif" evidence="5">
    <location>
        <begin position="49"/>
        <end position="68"/>
    </location>
</feature>
<dbReference type="PROSITE" id="PS50977">
    <property type="entry name" value="HTH_TETR_2"/>
    <property type="match status" value="1"/>
</dbReference>
<evidence type="ECO:0000256" key="6">
    <source>
        <dbReference type="SAM" id="MobiDB-lite"/>
    </source>
</evidence>
<dbReference type="InterPro" id="IPR023772">
    <property type="entry name" value="DNA-bd_HTH_TetR-type_CS"/>
</dbReference>
<dbReference type="SUPFAM" id="SSF46689">
    <property type="entry name" value="Homeodomain-like"/>
    <property type="match status" value="1"/>
</dbReference>
<dbReference type="Pfam" id="PF00440">
    <property type="entry name" value="TetR_N"/>
    <property type="match status" value="1"/>
</dbReference>
<evidence type="ECO:0000256" key="3">
    <source>
        <dbReference type="ARBA" id="ARBA00023125"/>
    </source>
</evidence>
<evidence type="ECO:0000313" key="8">
    <source>
        <dbReference type="EMBL" id="BAN50462.1"/>
    </source>
</evidence>
<gene>
    <name evidence="8" type="ORF">PCA10_47300</name>
</gene>